<dbReference type="AlphaFoldDB" id="A0A9P4IU44"/>
<keyword evidence="3" id="KW-1185">Reference proteome</keyword>
<organism evidence="2 3">
    <name type="scientific">Myriangium duriaei CBS 260.36</name>
    <dbReference type="NCBI Taxonomy" id="1168546"/>
    <lineage>
        <taxon>Eukaryota</taxon>
        <taxon>Fungi</taxon>
        <taxon>Dikarya</taxon>
        <taxon>Ascomycota</taxon>
        <taxon>Pezizomycotina</taxon>
        <taxon>Dothideomycetes</taxon>
        <taxon>Dothideomycetidae</taxon>
        <taxon>Myriangiales</taxon>
        <taxon>Myriangiaceae</taxon>
        <taxon>Myriangium</taxon>
    </lineage>
</organism>
<evidence type="ECO:0000313" key="2">
    <source>
        <dbReference type="EMBL" id="KAF2147872.1"/>
    </source>
</evidence>
<dbReference type="PANTHER" id="PTHR38117">
    <property type="entry name" value="NACHT AND WD40 DOMAIN PROTEIN"/>
    <property type="match status" value="1"/>
</dbReference>
<dbReference type="Proteomes" id="UP000799439">
    <property type="component" value="Unassembled WGS sequence"/>
</dbReference>
<dbReference type="PANTHER" id="PTHR38117:SF1">
    <property type="entry name" value="DUF3074 DOMAIN-CONTAINING PROTEIN"/>
    <property type="match status" value="1"/>
</dbReference>
<comment type="caution">
    <text evidence="2">The sequence shown here is derived from an EMBL/GenBank/DDBJ whole genome shotgun (WGS) entry which is preliminary data.</text>
</comment>
<dbReference type="EMBL" id="ML996095">
    <property type="protein sequence ID" value="KAF2147872.1"/>
    <property type="molecule type" value="Genomic_DNA"/>
</dbReference>
<protein>
    <recommendedName>
        <fullName evidence="1">DUF7053 domain-containing protein</fullName>
    </recommendedName>
</protein>
<dbReference type="Pfam" id="PF23155">
    <property type="entry name" value="DUF7053"/>
    <property type="match status" value="1"/>
</dbReference>
<name>A0A9P4IU44_9PEZI</name>
<proteinExistence type="predicted"/>
<gene>
    <name evidence="2" type="ORF">K461DRAFT_73876</name>
</gene>
<reference evidence="2" key="1">
    <citation type="journal article" date="2020" name="Stud. Mycol.">
        <title>101 Dothideomycetes genomes: a test case for predicting lifestyles and emergence of pathogens.</title>
        <authorList>
            <person name="Haridas S."/>
            <person name="Albert R."/>
            <person name="Binder M."/>
            <person name="Bloem J."/>
            <person name="Labutti K."/>
            <person name="Salamov A."/>
            <person name="Andreopoulos B."/>
            <person name="Baker S."/>
            <person name="Barry K."/>
            <person name="Bills G."/>
            <person name="Bluhm B."/>
            <person name="Cannon C."/>
            <person name="Castanera R."/>
            <person name="Culley D."/>
            <person name="Daum C."/>
            <person name="Ezra D."/>
            <person name="Gonzalez J."/>
            <person name="Henrissat B."/>
            <person name="Kuo A."/>
            <person name="Liang C."/>
            <person name="Lipzen A."/>
            <person name="Lutzoni F."/>
            <person name="Magnuson J."/>
            <person name="Mondo S."/>
            <person name="Nolan M."/>
            <person name="Ohm R."/>
            <person name="Pangilinan J."/>
            <person name="Park H.-J."/>
            <person name="Ramirez L."/>
            <person name="Alfaro M."/>
            <person name="Sun H."/>
            <person name="Tritt A."/>
            <person name="Yoshinaga Y."/>
            <person name="Zwiers L.-H."/>
            <person name="Turgeon B."/>
            <person name="Goodwin S."/>
            <person name="Spatafora J."/>
            <person name="Crous P."/>
            <person name="Grigoriev I."/>
        </authorList>
    </citation>
    <scope>NUCLEOTIDE SEQUENCE</scope>
    <source>
        <strain evidence="2">CBS 260.36</strain>
    </source>
</reference>
<feature type="domain" description="DUF7053" evidence="1">
    <location>
        <begin position="11"/>
        <end position="160"/>
    </location>
</feature>
<sequence>MPTKILETSFAHSSQEPLDPSVPDETILDLLHDFGTVIHCNPDCKTYLPANSAPKNIEVPPSASVYDCEDALAFIPRKLWNGGVWYQAVYMPQPQGCDITIKAPGGFTSVNRWRLKLNQDGTKDVTIESDAKCNRTFAIFVERFLPGSHQTQHQRFREKLVEVADGLKKHDSTQMSGTS</sequence>
<dbReference type="InterPro" id="IPR055481">
    <property type="entry name" value="DUF7053"/>
</dbReference>
<evidence type="ECO:0000313" key="3">
    <source>
        <dbReference type="Proteomes" id="UP000799439"/>
    </source>
</evidence>
<dbReference type="OrthoDB" id="3838383at2759"/>
<accession>A0A9P4IU44</accession>
<evidence type="ECO:0000259" key="1">
    <source>
        <dbReference type="Pfam" id="PF23155"/>
    </source>
</evidence>